<gene>
    <name evidence="1" type="ORF">Tci_035029</name>
</gene>
<proteinExistence type="predicted"/>
<sequence length="254" mass="28678">MKTKSRYVKRKSPDDFEFQCGPISVSMKQNLGPIDAFVGTTMINVDSLDSESPLTRHRLHEAPLSKGNFVTREHAYNRTAVYSDLVVTTHDSEHLSSEIDESIKQKDTCCYVASEIEESSKQKELCPHGSDQFSVNKGDARFAATNIQAPFATAPNPAHTHVVHGDSIASVMAFKHDKFSSKHTLGDTSSNVYCDKNRSSWYQQIRSRTHMQQPRVQRRCQWLLINQESPTIFNHSNAESARTFTREPAAHHRG</sequence>
<name>A0A6L2LMJ6_TANCI</name>
<accession>A0A6L2LMJ6</accession>
<evidence type="ECO:0000313" key="1">
    <source>
        <dbReference type="EMBL" id="GEU63051.1"/>
    </source>
</evidence>
<protein>
    <submittedName>
        <fullName evidence="1">Uncharacterized protein</fullName>
    </submittedName>
</protein>
<reference evidence="1" key="1">
    <citation type="journal article" date="2019" name="Sci. Rep.">
        <title>Draft genome of Tanacetum cinerariifolium, the natural source of mosquito coil.</title>
        <authorList>
            <person name="Yamashiro T."/>
            <person name="Shiraishi A."/>
            <person name="Satake H."/>
            <person name="Nakayama K."/>
        </authorList>
    </citation>
    <scope>NUCLEOTIDE SEQUENCE</scope>
</reference>
<dbReference type="EMBL" id="BKCJ010004782">
    <property type="protein sequence ID" value="GEU63051.1"/>
    <property type="molecule type" value="Genomic_DNA"/>
</dbReference>
<organism evidence="1">
    <name type="scientific">Tanacetum cinerariifolium</name>
    <name type="common">Dalmatian daisy</name>
    <name type="synonym">Chrysanthemum cinerariifolium</name>
    <dbReference type="NCBI Taxonomy" id="118510"/>
    <lineage>
        <taxon>Eukaryota</taxon>
        <taxon>Viridiplantae</taxon>
        <taxon>Streptophyta</taxon>
        <taxon>Embryophyta</taxon>
        <taxon>Tracheophyta</taxon>
        <taxon>Spermatophyta</taxon>
        <taxon>Magnoliopsida</taxon>
        <taxon>eudicotyledons</taxon>
        <taxon>Gunneridae</taxon>
        <taxon>Pentapetalae</taxon>
        <taxon>asterids</taxon>
        <taxon>campanulids</taxon>
        <taxon>Asterales</taxon>
        <taxon>Asteraceae</taxon>
        <taxon>Asteroideae</taxon>
        <taxon>Anthemideae</taxon>
        <taxon>Anthemidinae</taxon>
        <taxon>Tanacetum</taxon>
    </lineage>
</organism>
<comment type="caution">
    <text evidence="1">The sequence shown here is derived from an EMBL/GenBank/DDBJ whole genome shotgun (WGS) entry which is preliminary data.</text>
</comment>
<dbReference type="AlphaFoldDB" id="A0A6L2LMJ6"/>